<name>A5BGT1_VITVI</name>
<evidence type="ECO:0000256" key="1">
    <source>
        <dbReference type="SAM" id="MobiDB-lite"/>
    </source>
</evidence>
<dbReference type="EMBL" id="AM459077">
    <property type="protein sequence ID" value="CAN74545.1"/>
    <property type="molecule type" value="Genomic_DNA"/>
</dbReference>
<organism evidence="2">
    <name type="scientific">Vitis vinifera</name>
    <name type="common">Grape</name>
    <dbReference type="NCBI Taxonomy" id="29760"/>
    <lineage>
        <taxon>Eukaryota</taxon>
        <taxon>Viridiplantae</taxon>
        <taxon>Streptophyta</taxon>
        <taxon>Embryophyta</taxon>
        <taxon>Tracheophyta</taxon>
        <taxon>Spermatophyta</taxon>
        <taxon>Magnoliopsida</taxon>
        <taxon>eudicotyledons</taxon>
        <taxon>Gunneridae</taxon>
        <taxon>Pentapetalae</taxon>
        <taxon>rosids</taxon>
        <taxon>Vitales</taxon>
        <taxon>Vitaceae</taxon>
        <taxon>Viteae</taxon>
        <taxon>Vitis</taxon>
    </lineage>
</organism>
<dbReference type="AlphaFoldDB" id="A5BGT1"/>
<dbReference type="ExpressionAtlas" id="A5BGT1">
    <property type="expression patterns" value="baseline and differential"/>
</dbReference>
<dbReference type="Pfam" id="PF12609">
    <property type="entry name" value="DUF3774"/>
    <property type="match status" value="1"/>
</dbReference>
<evidence type="ECO:0000313" key="2">
    <source>
        <dbReference type="EMBL" id="CAN74545.1"/>
    </source>
</evidence>
<dbReference type="InterPro" id="IPR022251">
    <property type="entry name" value="DUF3774_wound-induced"/>
</dbReference>
<protein>
    <submittedName>
        <fullName evidence="2">Uncharacterized protein</fullName>
    </submittedName>
</protein>
<accession>A5BGT1</accession>
<feature type="region of interest" description="Disordered" evidence="1">
    <location>
        <begin position="45"/>
        <end position="95"/>
    </location>
</feature>
<feature type="compositionally biased region" description="Basic and acidic residues" evidence="1">
    <location>
        <begin position="65"/>
        <end position="77"/>
    </location>
</feature>
<dbReference type="OrthoDB" id="1923904at2759"/>
<gene>
    <name evidence="2" type="ORF">VITISV_011095</name>
</gene>
<reference evidence="2" key="1">
    <citation type="journal article" date="2007" name="PLoS ONE">
        <title>The first genome sequence of an elite grapevine cultivar (Pinot noir Vitis vinifera L.): coping with a highly heterozygous genome.</title>
        <authorList>
            <person name="Velasco R."/>
            <person name="Zharkikh A."/>
            <person name="Troggio M."/>
            <person name="Cartwright D.A."/>
            <person name="Cestaro A."/>
            <person name="Pruss D."/>
            <person name="Pindo M."/>
            <person name="FitzGerald L.M."/>
            <person name="Vezzulli S."/>
            <person name="Reid J."/>
            <person name="Malacarne G."/>
            <person name="Iliev D."/>
            <person name="Coppola G."/>
            <person name="Wardell B."/>
            <person name="Micheletti D."/>
            <person name="Macalma T."/>
            <person name="Facci M."/>
            <person name="Mitchell J.T."/>
            <person name="Perazzolli M."/>
            <person name="Eldredge G."/>
            <person name="Gatto P."/>
            <person name="Oyzerski R."/>
            <person name="Moretto M."/>
            <person name="Gutin N."/>
            <person name="Stefanini M."/>
            <person name="Chen Y."/>
            <person name="Segala C."/>
            <person name="Davenport C."/>
            <person name="Dematte L."/>
            <person name="Mraz A."/>
            <person name="Battilana J."/>
            <person name="Stormo K."/>
            <person name="Costa F."/>
            <person name="Tao Q."/>
            <person name="Si-Ammour A."/>
            <person name="Harkins T."/>
            <person name="Lackey A."/>
            <person name="Perbost C."/>
            <person name="Taillon B."/>
            <person name="Stella A."/>
            <person name="Solovyev V."/>
            <person name="Fawcett J.A."/>
            <person name="Sterck L."/>
            <person name="Vandepoele K."/>
            <person name="Grando S.M."/>
            <person name="Toppo S."/>
            <person name="Moser C."/>
            <person name="Lanchbury J."/>
            <person name="Bogden R."/>
            <person name="Skolnick M."/>
            <person name="Sgaramella V."/>
            <person name="Bhatnagar S.K."/>
            <person name="Fontana P."/>
            <person name="Gutin A."/>
            <person name="Van de Peer Y."/>
            <person name="Salamini F."/>
            <person name="Viola R."/>
        </authorList>
    </citation>
    <scope>NUCLEOTIDE SEQUENCE</scope>
</reference>
<proteinExistence type="predicted"/>
<sequence>MSYLSRVCMAASVAVVEGNIDRGVRWKNSGFLHVHVSQQSMLSSEKLPDCQTSPSALEFGSGNGDDQRRLASGRPEETEQSGNLTGGDMPGELAA</sequence>